<reference evidence="2 3" key="1">
    <citation type="submission" date="2013-01" db="EMBL/GenBank/DDBJ databases">
        <authorList>
            <person name="Harkins D.M."/>
            <person name="Durkin A.S."/>
            <person name="Brinkac L.M."/>
            <person name="Haft D.H."/>
            <person name="Selengut J.D."/>
            <person name="Sanka R."/>
            <person name="DePew J."/>
            <person name="Purushe J."/>
            <person name="Picardeau M."/>
            <person name="Werts C."/>
            <person name="Goarant C."/>
            <person name="Vinetz J.M."/>
            <person name="Sutton G.G."/>
            <person name="Nierman W.C."/>
            <person name="Fouts D.E."/>
        </authorList>
    </citation>
    <scope>NUCLEOTIDE SEQUENCE [LARGE SCALE GENOMIC DNA]</scope>
    <source>
        <strain evidence="2 3">200701203</strain>
    </source>
</reference>
<keyword evidence="1" id="KW-0472">Membrane</keyword>
<dbReference type="AlphaFoldDB" id="M3H0B7"/>
<comment type="caution">
    <text evidence="2">The sequence shown here is derived from an EMBL/GenBank/DDBJ whole genome shotgun (WGS) entry which is preliminary data.</text>
</comment>
<name>M3H0B7_LEPBO</name>
<protein>
    <submittedName>
        <fullName evidence="2">Uncharacterized protein</fullName>
    </submittedName>
</protein>
<keyword evidence="1" id="KW-1133">Transmembrane helix</keyword>
<dbReference type="EMBL" id="AKWO02000045">
    <property type="protein sequence ID" value="EMG00514.1"/>
    <property type="molecule type" value="Genomic_DNA"/>
</dbReference>
<evidence type="ECO:0000313" key="3">
    <source>
        <dbReference type="Proteomes" id="UP000011783"/>
    </source>
</evidence>
<dbReference type="BioCyc" id="LBOR1193007:G11KN-2625-MONOMER"/>
<evidence type="ECO:0000313" key="2">
    <source>
        <dbReference type="EMBL" id="EMG00514.1"/>
    </source>
</evidence>
<sequence>MIGKFKVFNKWYFKLLFVYPILILDIIFGGGFIYHENGYSSSDGSGQMLTLALLILNAPILFIFLIHKYLMK</sequence>
<feature type="transmembrane region" description="Helical" evidence="1">
    <location>
        <begin position="46"/>
        <end position="66"/>
    </location>
</feature>
<gene>
    <name evidence="2" type="ORF">LEP1GSC123_2806</name>
</gene>
<feature type="transmembrane region" description="Helical" evidence="1">
    <location>
        <begin position="12"/>
        <end position="34"/>
    </location>
</feature>
<keyword evidence="1" id="KW-0812">Transmembrane</keyword>
<evidence type="ECO:0000256" key="1">
    <source>
        <dbReference type="SAM" id="Phobius"/>
    </source>
</evidence>
<organism evidence="2 3">
    <name type="scientific">Leptospira borgpetersenii str. 200701203</name>
    <dbReference type="NCBI Taxonomy" id="1193007"/>
    <lineage>
        <taxon>Bacteria</taxon>
        <taxon>Pseudomonadati</taxon>
        <taxon>Spirochaetota</taxon>
        <taxon>Spirochaetia</taxon>
        <taxon>Leptospirales</taxon>
        <taxon>Leptospiraceae</taxon>
        <taxon>Leptospira</taxon>
    </lineage>
</organism>
<dbReference type="Proteomes" id="UP000011783">
    <property type="component" value="Unassembled WGS sequence"/>
</dbReference>
<proteinExistence type="predicted"/>
<accession>M3H0B7</accession>